<organism evidence="2 3">
    <name type="scientific">Allacma fusca</name>
    <dbReference type="NCBI Taxonomy" id="39272"/>
    <lineage>
        <taxon>Eukaryota</taxon>
        <taxon>Metazoa</taxon>
        <taxon>Ecdysozoa</taxon>
        <taxon>Arthropoda</taxon>
        <taxon>Hexapoda</taxon>
        <taxon>Collembola</taxon>
        <taxon>Symphypleona</taxon>
        <taxon>Sminthuridae</taxon>
        <taxon>Allacma</taxon>
    </lineage>
</organism>
<evidence type="ECO:0000313" key="3">
    <source>
        <dbReference type="Proteomes" id="UP000708208"/>
    </source>
</evidence>
<evidence type="ECO:0000259" key="1">
    <source>
        <dbReference type="Pfam" id="PF18701"/>
    </source>
</evidence>
<sequence>MGVENLRICRSRNSVRLVEKIHQLDKKSWFLGIFHEKSISYDVVPKVPVRKLDGHNVLKDECLEIISQNHDSIVNVSINCCSGSSNSSGNWNSWYLSNLQQRSKMYSTRPNLQVGDLVILKYERFPPVRWRLAQMVEGHRGYDGLFI</sequence>
<proteinExistence type="predicted"/>
<protein>
    <recommendedName>
        <fullName evidence="1">DUF5641 domain-containing protein</fullName>
    </recommendedName>
</protein>
<comment type="caution">
    <text evidence="2">The sequence shown here is derived from an EMBL/GenBank/DDBJ whole genome shotgun (WGS) entry which is preliminary data.</text>
</comment>
<gene>
    <name evidence="2" type="ORF">AFUS01_LOCUS13786</name>
</gene>
<accession>A0A8J2P438</accession>
<dbReference type="AlphaFoldDB" id="A0A8J2P438"/>
<evidence type="ECO:0000313" key="2">
    <source>
        <dbReference type="EMBL" id="CAG7724786.1"/>
    </source>
</evidence>
<keyword evidence="3" id="KW-1185">Reference proteome</keyword>
<feature type="domain" description="DUF5641" evidence="1">
    <location>
        <begin position="90"/>
        <end position="145"/>
    </location>
</feature>
<reference evidence="2" key="1">
    <citation type="submission" date="2021-06" db="EMBL/GenBank/DDBJ databases">
        <authorList>
            <person name="Hodson N. C."/>
            <person name="Mongue J. A."/>
            <person name="Jaron S. K."/>
        </authorList>
    </citation>
    <scope>NUCLEOTIDE SEQUENCE</scope>
</reference>
<dbReference type="Proteomes" id="UP000708208">
    <property type="component" value="Unassembled WGS sequence"/>
</dbReference>
<dbReference type="OrthoDB" id="5984724at2759"/>
<dbReference type="InterPro" id="IPR040676">
    <property type="entry name" value="DUF5641"/>
</dbReference>
<dbReference type="EMBL" id="CAJVCH010113999">
    <property type="protein sequence ID" value="CAG7724786.1"/>
    <property type="molecule type" value="Genomic_DNA"/>
</dbReference>
<dbReference type="Pfam" id="PF18701">
    <property type="entry name" value="DUF5641"/>
    <property type="match status" value="1"/>
</dbReference>
<name>A0A8J2P438_9HEXA</name>